<evidence type="ECO:0008006" key="4">
    <source>
        <dbReference type="Google" id="ProtNLM"/>
    </source>
</evidence>
<proteinExistence type="predicted"/>
<feature type="chain" id="PRO_5012133344" description="Cupin type-1 domain-containing protein" evidence="1">
    <location>
        <begin position="27"/>
        <end position="215"/>
    </location>
</feature>
<reference evidence="3" key="1">
    <citation type="submission" date="2017-08" db="EMBL/GenBank/DDBJ databases">
        <title>A dynamic microbial community with high functional redundancy inhabits the cold, oxic subseafloor aquifer.</title>
        <authorList>
            <person name="Tully B.J."/>
            <person name="Wheat C.G."/>
            <person name="Glazer B.T."/>
            <person name="Huber J.A."/>
        </authorList>
    </citation>
    <scope>NUCLEOTIDE SEQUENCE [LARGE SCALE GENOMIC DNA]</scope>
</reference>
<feature type="signal peptide" evidence="1">
    <location>
        <begin position="1"/>
        <end position="26"/>
    </location>
</feature>
<dbReference type="EMBL" id="NVVJ01000029">
    <property type="protein sequence ID" value="PCJ24221.1"/>
    <property type="molecule type" value="Genomic_DNA"/>
</dbReference>
<sequence length="215" mass="22962">MKKSIKFLLAAPLAAAIAAVSIQATAQSDQSYATYITEEQWQMVNELPGVDRQIVSRDIGKLNLSVGIIHRNAVARASGVDNENPERPCGVTSSNRHSGARGIMHIYQTETYYIASGSGTLVTGGEILNGNASAPDSNVTNVLNGPSCSGLIVGDWVSKHVKEGDIIIIPAGTPHGWLEVPVHVDYLSVRPDPDRVLADDYVNPALGSDFEIKTQ</sequence>
<keyword evidence="1" id="KW-0732">Signal</keyword>
<accession>A0A2A5AYP1</accession>
<organism evidence="2 3">
    <name type="scientific">SAR86 cluster bacterium</name>
    <dbReference type="NCBI Taxonomy" id="2030880"/>
    <lineage>
        <taxon>Bacteria</taxon>
        <taxon>Pseudomonadati</taxon>
        <taxon>Pseudomonadota</taxon>
        <taxon>Gammaproteobacteria</taxon>
        <taxon>SAR86 cluster</taxon>
    </lineage>
</organism>
<evidence type="ECO:0000313" key="3">
    <source>
        <dbReference type="Proteomes" id="UP000218327"/>
    </source>
</evidence>
<gene>
    <name evidence="2" type="ORF">COA96_10065</name>
</gene>
<dbReference type="InterPro" id="IPR014710">
    <property type="entry name" value="RmlC-like_jellyroll"/>
</dbReference>
<protein>
    <recommendedName>
        <fullName evidence="4">Cupin type-1 domain-containing protein</fullName>
    </recommendedName>
</protein>
<evidence type="ECO:0000313" key="2">
    <source>
        <dbReference type="EMBL" id="PCJ24221.1"/>
    </source>
</evidence>
<name>A0A2A5AYP1_9GAMM</name>
<dbReference type="Gene3D" id="2.60.120.10">
    <property type="entry name" value="Jelly Rolls"/>
    <property type="match status" value="1"/>
</dbReference>
<dbReference type="Proteomes" id="UP000218327">
    <property type="component" value="Unassembled WGS sequence"/>
</dbReference>
<dbReference type="SUPFAM" id="SSF51182">
    <property type="entry name" value="RmlC-like cupins"/>
    <property type="match status" value="1"/>
</dbReference>
<dbReference type="InterPro" id="IPR011051">
    <property type="entry name" value="RmlC_Cupin_sf"/>
</dbReference>
<evidence type="ECO:0000256" key="1">
    <source>
        <dbReference type="SAM" id="SignalP"/>
    </source>
</evidence>
<dbReference type="AlphaFoldDB" id="A0A2A5AYP1"/>
<comment type="caution">
    <text evidence="2">The sequence shown here is derived from an EMBL/GenBank/DDBJ whole genome shotgun (WGS) entry which is preliminary data.</text>
</comment>